<dbReference type="InterPro" id="IPR016036">
    <property type="entry name" value="Malonyl_transacylase_ACP-bd"/>
</dbReference>
<reference evidence="6 7" key="1">
    <citation type="submission" date="2024-06" db="EMBL/GenBank/DDBJ databases">
        <title>The Natural Products Discovery Center: Release of the First 8490 Sequenced Strains for Exploring Actinobacteria Biosynthetic Diversity.</title>
        <authorList>
            <person name="Kalkreuter E."/>
            <person name="Kautsar S.A."/>
            <person name="Yang D."/>
            <person name="Bader C.D."/>
            <person name="Teijaro C.N."/>
            <person name="Fluegel L."/>
            <person name="Davis C.M."/>
            <person name="Simpson J.R."/>
            <person name="Lauterbach L."/>
            <person name="Steele A.D."/>
            <person name="Gui C."/>
            <person name="Meng S."/>
            <person name="Li G."/>
            <person name="Viehrig K."/>
            <person name="Ye F."/>
            <person name="Su P."/>
            <person name="Kiefer A.F."/>
            <person name="Nichols A."/>
            <person name="Cepeda A.J."/>
            <person name="Yan W."/>
            <person name="Fan B."/>
            <person name="Jiang Y."/>
            <person name="Adhikari A."/>
            <person name="Zheng C.-J."/>
            <person name="Schuster L."/>
            <person name="Cowan T.M."/>
            <person name="Smanski M.J."/>
            <person name="Chevrette M.G."/>
            <person name="De Carvalho L.P.S."/>
            <person name="Shen B."/>
        </authorList>
    </citation>
    <scope>NUCLEOTIDE SEQUENCE [LARGE SCALE GENOMIC DNA]</scope>
    <source>
        <strain evidence="6 7">NPDC050403</strain>
    </source>
</reference>
<dbReference type="Pfam" id="PF00698">
    <property type="entry name" value="Acyl_transf_1"/>
    <property type="match status" value="1"/>
</dbReference>
<dbReference type="Gene3D" id="3.30.70.250">
    <property type="entry name" value="Malonyl-CoA ACP transacylase, ACP-binding"/>
    <property type="match status" value="1"/>
</dbReference>
<name>A0ABV3FSS3_9NOCA</name>
<accession>A0ABV3FSS3</accession>
<dbReference type="SUPFAM" id="SSF52151">
    <property type="entry name" value="FabD/lysophospholipase-like"/>
    <property type="match status" value="1"/>
</dbReference>
<keyword evidence="1 4" id="KW-0808">Transferase</keyword>
<protein>
    <recommendedName>
        <fullName evidence="4">Malonyl CoA-acyl carrier protein transacylase</fullName>
        <ecNumber evidence="4">2.3.1.39</ecNumber>
    </recommendedName>
</protein>
<evidence type="ECO:0000256" key="2">
    <source>
        <dbReference type="ARBA" id="ARBA00023315"/>
    </source>
</evidence>
<dbReference type="InterPro" id="IPR024925">
    <property type="entry name" value="Malonyl_CoA-ACP_transAc"/>
</dbReference>
<keyword evidence="7" id="KW-1185">Reference proteome</keyword>
<evidence type="ECO:0000259" key="5">
    <source>
        <dbReference type="SMART" id="SM00827"/>
    </source>
</evidence>
<dbReference type="Proteomes" id="UP001551695">
    <property type="component" value="Unassembled WGS sequence"/>
</dbReference>
<dbReference type="GO" id="GO:0004314">
    <property type="term" value="F:[acyl-carrier-protein] S-malonyltransferase activity"/>
    <property type="evidence" value="ECO:0007669"/>
    <property type="project" value="UniProtKB-EC"/>
</dbReference>
<comment type="catalytic activity">
    <reaction evidence="3 4">
        <text>holo-[ACP] + malonyl-CoA = malonyl-[ACP] + CoA</text>
        <dbReference type="Rhea" id="RHEA:41792"/>
        <dbReference type="Rhea" id="RHEA-COMP:9623"/>
        <dbReference type="Rhea" id="RHEA-COMP:9685"/>
        <dbReference type="ChEBI" id="CHEBI:57287"/>
        <dbReference type="ChEBI" id="CHEBI:57384"/>
        <dbReference type="ChEBI" id="CHEBI:64479"/>
        <dbReference type="ChEBI" id="CHEBI:78449"/>
        <dbReference type="EC" id="2.3.1.39"/>
    </reaction>
</comment>
<feature type="domain" description="Malonyl-CoA:ACP transacylase (MAT)" evidence="5">
    <location>
        <begin position="23"/>
        <end position="323"/>
    </location>
</feature>
<evidence type="ECO:0000256" key="1">
    <source>
        <dbReference type="ARBA" id="ARBA00022679"/>
    </source>
</evidence>
<comment type="similarity">
    <text evidence="4">Belongs to the fabD family.</text>
</comment>
<dbReference type="Gene3D" id="3.40.366.10">
    <property type="entry name" value="Malonyl-Coenzyme A Acyl Carrier Protein, domain 2"/>
    <property type="match status" value="1"/>
</dbReference>
<dbReference type="InterPro" id="IPR001227">
    <property type="entry name" value="Ac_transferase_dom_sf"/>
</dbReference>
<gene>
    <name evidence="6" type="ORF">AB0I48_11800</name>
</gene>
<comment type="caution">
    <text evidence="6">The sequence shown here is derived from an EMBL/GenBank/DDBJ whole genome shotgun (WGS) entry which is preliminary data.</text>
</comment>
<dbReference type="RefSeq" id="WP_357782718.1">
    <property type="nucleotide sequence ID" value="NZ_JBFAKC010000004.1"/>
</dbReference>
<evidence type="ECO:0000313" key="7">
    <source>
        <dbReference type="Proteomes" id="UP001551695"/>
    </source>
</evidence>
<proteinExistence type="inferred from homology"/>
<dbReference type="SUPFAM" id="SSF55048">
    <property type="entry name" value="Probable ACP-binding domain of malonyl-CoA ACP transacylase"/>
    <property type="match status" value="1"/>
</dbReference>
<dbReference type="PANTHER" id="PTHR42681:SF1">
    <property type="entry name" value="MALONYL-COA-ACYL CARRIER PROTEIN TRANSACYLASE, MITOCHONDRIAL"/>
    <property type="match status" value="1"/>
</dbReference>
<sequence>MSSPLAPILTRHGAAPTRRVLAMFPGQGAQRPGMAAWLIERHPEAARLFALADEVLDMPLTELCTFADAEQLTPTEIAQPAVAVTSLAIYEVLRAAGVEPHIVAGHSLGEFPALVAAGVLHPVDALRLVGVRGRLMAEVARRTPGAMIAVSGLAVHLLEDICADVNGVVEIANHNEPRQSVLSGERSAVLDAARAARFAGADRTVELRVGAPFHCTLMREIEDEFASATADVVFADPVLPLISSVTATVVEGGQHARELLRGQPAARVRWVDVLTTADGMGVTDYLEVGPGRVLSGLVGRTVSAATVRSTNDSRRLTAVTRAYR</sequence>
<dbReference type="SMART" id="SM00827">
    <property type="entry name" value="PKS_AT"/>
    <property type="match status" value="1"/>
</dbReference>
<evidence type="ECO:0000256" key="4">
    <source>
        <dbReference type="PIRNR" id="PIRNR000446"/>
    </source>
</evidence>
<evidence type="ECO:0000313" key="6">
    <source>
        <dbReference type="EMBL" id="MEV0708241.1"/>
    </source>
</evidence>
<dbReference type="EC" id="2.3.1.39" evidence="4"/>
<evidence type="ECO:0000256" key="3">
    <source>
        <dbReference type="ARBA" id="ARBA00048462"/>
    </source>
</evidence>
<keyword evidence="2 4" id="KW-0012">Acyltransferase</keyword>
<dbReference type="PIRSF" id="PIRSF000446">
    <property type="entry name" value="Mct"/>
    <property type="match status" value="1"/>
</dbReference>
<dbReference type="InterPro" id="IPR016035">
    <property type="entry name" value="Acyl_Trfase/lysoPLipase"/>
</dbReference>
<organism evidence="6 7">
    <name type="scientific">Nocardia aurea</name>
    <dbReference type="NCBI Taxonomy" id="2144174"/>
    <lineage>
        <taxon>Bacteria</taxon>
        <taxon>Bacillati</taxon>
        <taxon>Actinomycetota</taxon>
        <taxon>Actinomycetes</taxon>
        <taxon>Mycobacteriales</taxon>
        <taxon>Nocardiaceae</taxon>
        <taxon>Nocardia</taxon>
    </lineage>
</organism>
<dbReference type="PANTHER" id="PTHR42681">
    <property type="entry name" value="MALONYL-COA-ACYL CARRIER PROTEIN TRANSACYLASE, MITOCHONDRIAL"/>
    <property type="match status" value="1"/>
</dbReference>
<dbReference type="InterPro" id="IPR050858">
    <property type="entry name" value="Mal-CoA-ACP_Trans/PKS_FabD"/>
</dbReference>
<dbReference type="EMBL" id="JBFAKC010000004">
    <property type="protein sequence ID" value="MEV0708241.1"/>
    <property type="molecule type" value="Genomic_DNA"/>
</dbReference>
<dbReference type="InterPro" id="IPR014043">
    <property type="entry name" value="Acyl_transferase_dom"/>
</dbReference>